<dbReference type="AlphaFoldDB" id="A0A022S1D3"/>
<organism evidence="7 8">
    <name type="scientific">Erythranthe guttata</name>
    <name type="common">Yellow monkey flower</name>
    <name type="synonym">Mimulus guttatus</name>
    <dbReference type="NCBI Taxonomy" id="4155"/>
    <lineage>
        <taxon>Eukaryota</taxon>
        <taxon>Viridiplantae</taxon>
        <taxon>Streptophyta</taxon>
        <taxon>Embryophyta</taxon>
        <taxon>Tracheophyta</taxon>
        <taxon>Spermatophyta</taxon>
        <taxon>Magnoliopsida</taxon>
        <taxon>eudicotyledons</taxon>
        <taxon>Gunneridae</taxon>
        <taxon>Pentapetalae</taxon>
        <taxon>asterids</taxon>
        <taxon>lamiids</taxon>
        <taxon>Lamiales</taxon>
        <taxon>Phrymaceae</taxon>
        <taxon>Erythranthe</taxon>
    </lineage>
</organism>
<dbReference type="KEGG" id="egt:105959754"/>
<proteinExistence type="inferred from homology"/>
<evidence type="ECO:0000256" key="5">
    <source>
        <dbReference type="SAM" id="MobiDB-lite"/>
    </source>
</evidence>
<keyword evidence="3" id="KW-0090">Biological rhythms</keyword>
<dbReference type="GO" id="GO:0005634">
    <property type="term" value="C:nucleus"/>
    <property type="evidence" value="ECO:0000318"/>
    <property type="project" value="GO_Central"/>
</dbReference>
<dbReference type="OrthoDB" id="1895690at2759"/>
<dbReference type="OMA" id="CNIVHRR"/>
<dbReference type="Proteomes" id="UP000030748">
    <property type="component" value="Unassembled WGS sequence"/>
</dbReference>
<evidence type="ECO:0000256" key="4">
    <source>
        <dbReference type="ARBA" id="ARBA00023242"/>
    </source>
</evidence>
<accession>A0A022S1D3</accession>
<keyword evidence="8" id="KW-1185">Reference proteome</keyword>
<comment type="similarity">
    <text evidence="2">Belongs to the EARLY FLOWERING 4 family.</text>
</comment>
<sequence>MESSSQISDGTAVNPSEIHGGEEEEEEEETESICDSEAWEILSKSFAEVQSLLDRNRRLIRQVNDNHRSKIPHNLAVNVKLIREINSNISKLAALYSNLSANFSTVVRRRLSAGK</sequence>
<dbReference type="GO" id="GO:0048511">
    <property type="term" value="P:rhythmic process"/>
    <property type="evidence" value="ECO:0007669"/>
    <property type="project" value="UniProtKB-KW"/>
</dbReference>
<comment type="subcellular location">
    <subcellularLocation>
        <location evidence="1">Nucleus</location>
    </subcellularLocation>
</comment>
<evidence type="ECO:0000256" key="2">
    <source>
        <dbReference type="ARBA" id="ARBA00009514"/>
    </source>
</evidence>
<protein>
    <recommendedName>
        <fullName evidence="6">Protein EARLY FLOWERING 4 domain-containing protein</fullName>
    </recommendedName>
</protein>
<dbReference type="Pfam" id="PF07011">
    <property type="entry name" value="Elf4"/>
    <property type="match status" value="1"/>
</dbReference>
<name>A0A022S1D3_ERYGU</name>
<evidence type="ECO:0000256" key="1">
    <source>
        <dbReference type="ARBA" id="ARBA00004123"/>
    </source>
</evidence>
<reference evidence="7 8" key="1">
    <citation type="journal article" date="2013" name="Proc. Natl. Acad. Sci. U.S.A.">
        <title>Fine-scale variation in meiotic recombination in Mimulus inferred from population shotgun sequencing.</title>
        <authorList>
            <person name="Hellsten U."/>
            <person name="Wright K.M."/>
            <person name="Jenkins J."/>
            <person name="Shu S."/>
            <person name="Yuan Y."/>
            <person name="Wessler S.R."/>
            <person name="Schmutz J."/>
            <person name="Willis J.H."/>
            <person name="Rokhsar D.S."/>
        </authorList>
    </citation>
    <scope>NUCLEOTIDE SEQUENCE [LARGE SCALE GENOMIC DNA]</scope>
    <source>
        <strain evidence="8">cv. DUN x IM62</strain>
    </source>
</reference>
<dbReference type="GO" id="GO:0042753">
    <property type="term" value="P:positive regulation of circadian rhythm"/>
    <property type="evidence" value="ECO:0007669"/>
    <property type="project" value="InterPro"/>
</dbReference>
<dbReference type="PhylomeDB" id="A0A022S1D3"/>
<evidence type="ECO:0000256" key="3">
    <source>
        <dbReference type="ARBA" id="ARBA00023108"/>
    </source>
</evidence>
<dbReference type="PANTHER" id="PTHR33469:SF40">
    <property type="entry name" value="PROTEIN EARLY FLOWERING 4-LIKE"/>
    <property type="match status" value="1"/>
</dbReference>
<dbReference type="GO" id="GO:0009649">
    <property type="term" value="P:entrainment of circadian clock"/>
    <property type="evidence" value="ECO:0000318"/>
    <property type="project" value="GO_Central"/>
</dbReference>
<dbReference type="InterPro" id="IPR040462">
    <property type="entry name" value="EARLY_FLOWERING_4"/>
</dbReference>
<gene>
    <name evidence="7" type="ORF">MIMGU_mgv1a026961mg</name>
</gene>
<feature type="compositionally biased region" description="Polar residues" evidence="5">
    <location>
        <begin position="1"/>
        <end position="14"/>
    </location>
</feature>
<feature type="compositionally biased region" description="Acidic residues" evidence="5">
    <location>
        <begin position="22"/>
        <end position="33"/>
    </location>
</feature>
<feature type="region of interest" description="Disordered" evidence="5">
    <location>
        <begin position="1"/>
        <end position="33"/>
    </location>
</feature>
<dbReference type="STRING" id="4155.A0A022S1D3"/>
<feature type="domain" description="Protein EARLY FLOWERING 4" evidence="6">
    <location>
        <begin position="34"/>
        <end position="110"/>
    </location>
</feature>
<dbReference type="eggNOG" id="ENOG502S43Z">
    <property type="taxonomic scope" value="Eukaryota"/>
</dbReference>
<dbReference type="EMBL" id="KI630177">
    <property type="protein sequence ID" value="EYU45718.1"/>
    <property type="molecule type" value="Genomic_DNA"/>
</dbReference>
<evidence type="ECO:0000313" key="7">
    <source>
        <dbReference type="EMBL" id="EYU45718.1"/>
    </source>
</evidence>
<evidence type="ECO:0000259" key="6">
    <source>
        <dbReference type="Pfam" id="PF07011"/>
    </source>
</evidence>
<keyword evidence="4" id="KW-0539">Nucleus</keyword>
<evidence type="ECO:0000313" key="8">
    <source>
        <dbReference type="Proteomes" id="UP000030748"/>
    </source>
</evidence>
<dbReference type="PANTHER" id="PTHR33469">
    <property type="entry name" value="PROTEIN ELF4-LIKE 4"/>
    <property type="match status" value="1"/>
</dbReference>
<dbReference type="InterPro" id="IPR009741">
    <property type="entry name" value="EARLY_FLOWERING_4_dom"/>
</dbReference>